<evidence type="ECO:0008006" key="4">
    <source>
        <dbReference type="Google" id="ProtNLM"/>
    </source>
</evidence>
<keyword evidence="3" id="KW-1185">Reference proteome</keyword>
<dbReference type="Gene3D" id="3.30.310.70">
    <property type="entry name" value="TT1751-like domain"/>
    <property type="match status" value="1"/>
</dbReference>
<dbReference type="InterPro" id="IPR035923">
    <property type="entry name" value="TT1751-like_sf"/>
</dbReference>
<feature type="signal peptide" evidence="1">
    <location>
        <begin position="1"/>
        <end position="20"/>
    </location>
</feature>
<keyword evidence="1" id="KW-0732">Signal</keyword>
<evidence type="ECO:0000313" key="3">
    <source>
        <dbReference type="Proteomes" id="UP000032544"/>
    </source>
</evidence>
<name>A0A0D8J4P5_9BACT</name>
<comment type="caution">
    <text evidence="2">The sequence shown here is derived from an EMBL/GenBank/DDBJ whole genome shotgun (WGS) entry which is preliminary data.</text>
</comment>
<organism evidence="2 3">
    <name type="scientific">Draconibacterium sediminis</name>
    <dbReference type="NCBI Taxonomy" id="1544798"/>
    <lineage>
        <taxon>Bacteria</taxon>
        <taxon>Pseudomonadati</taxon>
        <taxon>Bacteroidota</taxon>
        <taxon>Bacteroidia</taxon>
        <taxon>Marinilabiliales</taxon>
        <taxon>Prolixibacteraceae</taxon>
        <taxon>Draconibacterium</taxon>
    </lineage>
</organism>
<sequence>MKRIFLLTLIYLFTFSAIQAQDESPYLLISKSDESLAEGIAKIKSALSESGFKILGEYSPAQSEKLAVVCYTHPKLEEIALNFSDRGALASALKVGLKKEGETLKISMTNPMYLFYAYFVDGVDEQEMALRSISDQAIKAMKNIGTMEVPFGGTLEKKKLQKYHYKVMMPYFTDAEELKTFDSFDEGLKTIRQNLKAGKGETEKVYELVYTDKEVAVWGVALKNAEDGEAHFLPIIGNEHVAAMPYEIILQGNTASILPGKYRIALHWPELTMGTFMKIMSTPGDIKTTMEKLTE</sequence>
<accession>A0A0D8J4P5</accession>
<dbReference type="SUPFAM" id="SSF103247">
    <property type="entry name" value="TT1751-like"/>
    <property type="match status" value="1"/>
</dbReference>
<feature type="chain" id="PRO_5002330568" description="DUF302 domain-containing protein" evidence="1">
    <location>
        <begin position="21"/>
        <end position="295"/>
    </location>
</feature>
<proteinExistence type="predicted"/>
<evidence type="ECO:0000313" key="2">
    <source>
        <dbReference type="EMBL" id="KJF41877.1"/>
    </source>
</evidence>
<reference evidence="2 3" key="1">
    <citation type="submission" date="2014-09" db="EMBL/GenBank/DDBJ databases">
        <title>Draft Genome Sequence of Draconibacterium sp. JN14CK-3.</title>
        <authorList>
            <person name="Dong C."/>
            <person name="Lai Q."/>
            <person name="Shao Z."/>
        </authorList>
    </citation>
    <scope>NUCLEOTIDE SEQUENCE [LARGE SCALE GENOMIC DNA]</scope>
    <source>
        <strain evidence="2 3">JN14CK-3</strain>
    </source>
</reference>
<dbReference type="OrthoDB" id="9814711at2"/>
<evidence type="ECO:0000256" key="1">
    <source>
        <dbReference type="SAM" id="SignalP"/>
    </source>
</evidence>
<dbReference type="AlphaFoldDB" id="A0A0D8J4P5"/>
<dbReference type="STRING" id="1544798.LH29_23380"/>
<dbReference type="EMBL" id="JRHC01000008">
    <property type="protein sequence ID" value="KJF41877.1"/>
    <property type="molecule type" value="Genomic_DNA"/>
</dbReference>
<dbReference type="Proteomes" id="UP000032544">
    <property type="component" value="Unassembled WGS sequence"/>
</dbReference>
<dbReference type="PATRIC" id="fig|1544798.3.peg.4855"/>
<gene>
    <name evidence="2" type="ORF">LH29_23380</name>
</gene>
<protein>
    <recommendedName>
        <fullName evidence="4">DUF302 domain-containing protein</fullName>
    </recommendedName>
</protein>
<dbReference type="RefSeq" id="WP_045033545.1">
    <property type="nucleotide sequence ID" value="NZ_JRHC01000008.1"/>
</dbReference>